<dbReference type="GO" id="GO:0003785">
    <property type="term" value="F:actin monomer binding"/>
    <property type="evidence" value="ECO:0007669"/>
    <property type="project" value="TreeGrafter"/>
</dbReference>
<dbReference type="EMBL" id="GL379856">
    <property type="protein sequence ID" value="EGT56723.1"/>
    <property type="molecule type" value="Genomic_DNA"/>
</dbReference>
<dbReference type="AlphaFoldDB" id="G0NB65"/>
<dbReference type="OMA" id="TAPDNQG"/>
<dbReference type="InParanoid" id="G0NB65"/>
<dbReference type="GO" id="GO:0051015">
    <property type="term" value="F:actin filament binding"/>
    <property type="evidence" value="ECO:0007669"/>
    <property type="project" value="TreeGrafter"/>
</dbReference>
<accession>G0NB65</accession>
<dbReference type="GO" id="GO:0032433">
    <property type="term" value="C:filopodium tip"/>
    <property type="evidence" value="ECO:0007669"/>
    <property type="project" value="TreeGrafter"/>
</dbReference>
<dbReference type="HOGENOM" id="CLU_1670913_0_0_1"/>
<protein>
    <recommendedName>
        <fullName evidence="3">Protein Abitram</fullName>
    </recommendedName>
</protein>
<dbReference type="GO" id="GO:0030027">
    <property type="term" value="C:lamellipodium"/>
    <property type="evidence" value="ECO:0007669"/>
    <property type="project" value="TreeGrafter"/>
</dbReference>
<organism evidence="2">
    <name type="scientific">Caenorhabditis brenneri</name>
    <name type="common">Nematode worm</name>
    <dbReference type="NCBI Taxonomy" id="135651"/>
    <lineage>
        <taxon>Eukaryota</taxon>
        <taxon>Metazoa</taxon>
        <taxon>Ecdysozoa</taxon>
        <taxon>Nematoda</taxon>
        <taxon>Chromadorea</taxon>
        <taxon>Rhabditida</taxon>
        <taxon>Rhabditina</taxon>
        <taxon>Rhabditomorpha</taxon>
        <taxon>Rhabditoidea</taxon>
        <taxon>Rhabditidae</taxon>
        <taxon>Peloderinae</taxon>
        <taxon>Caenorhabditis</taxon>
    </lineage>
</organism>
<evidence type="ECO:0000313" key="1">
    <source>
        <dbReference type="EMBL" id="EGT56723.1"/>
    </source>
</evidence>
<proteinExistence type="predicted"/>
<evidence type="ECO:0000313" key="2">
    <source>
        <dbReference type="Proteomes" id="UP000008068"/>
    </source>
</evidence>
<dbReference type="SUPFAM" id="SSF51230">
    <property type="entry name" value="Single hybrid motif"/>
    <property type="match status" value="1"/>
</dbReference>
<name>G0NB65_CAEBE</name>
<sequence length="158" mass="17412">MSTFSYASVVDRIYARKSSELYDNIAYLHHPSGVTVVVLRNIPESEVVEVNFGNTKKHGADRSTNQVSGKGKKGALVLQTDSKLCTFKCKDGSEHVVRAGVRGTLVEMNDRLKTHPDLIRTAPDNQGYIAIITYGAGVRDTEGMGEELPQKRLFLKSN</sequence>
<keyword evidence="2" id="KW-1185">Reference proteome</keyword>
<reference evidence="2" key="1">
    <citation type="submission" date="2011-07" db="EMBL/GenBank/DDBJ databases">
        <authorList>
            <consortium name="Caenorhabditis brenneri Sequencing and Analysis Consortium"/>
            <person name="Wilson R.K."/>
        </authorList>
    </citation>
    <scope>NUCLEOTIDE SEQUENCE [LARGE SCALE GENOMIC DNA]</scope>
    <source>
        <strain evidence="2">PB2801</strain>
    </source>
</reference>
<evidence type="ECO:0008006" key="3">
    <source>
        <dbReference type="Google" id="ProtNLM"/>
    </source>
</evidence>
<dbReference type="InterPro" id="IPR039169">
    <property type="entry name" value="Abitram"/>
</dbReference>
<dbReference type="GO" id="GO:0048813">
    <property type="term" value="P:dendrite morphogenesis"/>
    <property type="evidence" value="ECO:0007669"/>
    <property type="project" value="TreeGrafter"/>
</dbReference>
<dbReference type="OrthoDB" id="48130at2759"/>
<dbReference type="GO" id="GO:0030833">
    <property type="term" value="P:regulation of actin filament polymerization"/>
    <property type="evidence" value="ECO:0007669"/>
    <property type="project" value="TreeGrafter"/>
</dbReference>
<gene>
    <name evidence="1" type="ORF">CAEBREN_12763</name>
</gene>
<dbReference type="PANTHER" id="PTHR13651">
    <property type="entry name" value="PROTEIN ABITRAM"/>
    <property type="match status" value="1"/>
</dbReference>
<dbReference type="Proteomes" id="UP000008068">
    <property type="component" value="Unassembled WGS sequence"/>
</dbReference>
<dbReference type="Gene3D" id="2.40.50.100">
    <property type="match status" value="1"/>
</dbReference>
<dbReference type="eggNOG" id="KOG3266">
    <property type="taxonomic scope" value="Eukaryota"/>
</dbReference>
<dbReference type="GO" id="GO:0051489">
    <property type="term" value="P:regulation of filopodium assembly"/>
    <property type="evidence" value="ECO:0007669"/>
    <property type="project" value="TreeGrafter"/>
</dbReference>
<dbReference type="GO" id="GO:0005634">
    <property type="term" value="C:nucleus"/>
    <property type="evidence" value="ECO:0007669"/>
    <property type="project" value="TreeGrafter"/>
</dbReference>
<dbReference type="GO" id="GO:0030425">
    <property type="term" value="C:dendrite"/>
    <property type="evidence" value="ECO:0007669"/>
    <property type="project" value="TreeGrafter"/>
</dbReference>
<dbReference type="InterPro" id="IPR011053">
    <property type="entry name" value="Single_hybrid_motif"/>
</dbReference>
<dbReference type="STRING" id="135651.G0NB65"/>
<dbReference type="FunCoup" id="G0NB65">
    <property type="interactions" value="2004"/>
</dbReference>
<dbReference type="PANTHER" id="PTHR13651:SF0">
    <property type="entry name" value="PROTEIN ABITRAM"/>
    <property type="match status" value="1"/>
</dbReference>